<dbReference type="InterPro" id="IPR050559">
    <property type="entry name" value="P-Pant_transferase_sf"/>
</dbReference>
<comment type="caution">
    <text evidence="4">The sequence shown here is derived from an EMBL/GenBank/DDBJ whole genome shotgun (WGS) entry which is preliminary data.</text>
</comment>
<dbReference type="EMBL" id="JAASRO010000001">
    <property type="protein sequence ID" value="NIK61103.1"/>
    <property type="molecule type" value="Genomic_DNA"/>
</dbReference>
<name>A0A7X5VJ67_9ACTN</name>
<evidence type="ECO:0000256" key="1">
    <source>
        <dbReference type="ARBA" id="ARBA00010990"/>
    </source>
</evidence>
<dbReference type="AlphaFoldDB" id="A0A7X5VJ67"/>
<dbReference type="PANTHER" id="PTHR12215:SF10">
    <property type="entry name" value="L-AMINOADIPATE-SEMIALDEHYDE DEHYDROGENASE-PHOSPHOPANTETHEINYL TRANSFERASE"/>
    <property type="match status" value="1"/>
</dbReference>
<evidence type="ECO:0000313" key="5">
    <source>
        <dbReference type="Proteomes" id="UP000555407"/>
    </source>
</evidence>
<organism evidence="4 5">
    <name type="scientific">Kribbella shirazensis</name>
    <dbReference type="NCBI Taxonomy" id="1105143"/>
    <lineage>
        <taxon>Bacteria</taxon>
        <taxon>Bacillati</taxon>
        <taxon>Actinomycetota</taxon>
        <taxon>Actinomycetes</taxon>
        <taxon>Propionibacteriales</taxon>
        <taxon>Kribbellaceae</taxon>
        <taxon>Kribbella</taxon>
    </lineage>
</organism>
<dbReference type="SUPFAM" id="SSF56214">
    <property type="entry name" value="4'-phosphopantetheinyl transferase"/>
    <property type="match status" value="2"/>
</dbReference>
<keyword evidence="5" id="KW-1185">Reference proteome</keyword>
<gene>
    <name evidence="4" type="ORF">BJY22_006820</name>
</gene>
<reference evidence="4 5" key="1">
    <citation type="submission" date="2020-03" db="EMBL/GenBank/DDBJ databases">
        <title>Sequencing the genomes of 1000 actinobacteria strains.</title>
        <authorList>
            <person name="Klenk H.-P."/>
        </authorList>
    </citation>
    <scope>NUCLEOTIDE SEQUENCE [LARGE SCALE GENOMIC DNA]</scope>
    <source>
        <strain evidence="4 5">DSM 45490</strain>
    </source>
</reference>
<dbReference type="GO" id="GO:0000287">
    <property type="term" value="F:magnesium ion binding"/>
    <property type="evidence" value="ECO:0007669"/>
    <property type="project" value="InterPro"/>
</dbReference>
<proteinExistence type="inferred from homology"/>
<evidence type="ECO:0000259" key="3">
    <source>
        <dbReference type="Pfam" id="PF01648"/>
    </source>
</evidence>
<dbReference type="InterPro" id="IPR037143">
    <property type="entry name" value="4-PPantetheinyl_Trfase_dom_sf"/>
</dbReference>
<dbReference type="PANTHER" id="PTHR12215">
    <property type="entry name" value="PHOSPHOPANTETHEINE TRANSFERASE"/>
    <property type="match status" value="1"/>
</dbReference>
<dbReference type="EC" id="2.7.8.-" evidence="4"/>
<feature type="domain" description="4'-phosphopantetheinyl transferase" evidence="3">
    <location>
        <begin position="104"/>
        <end position="188"/>
    </location>
</feature>
<dbReference type="Proteomes" id="UP000555407">
    <property type="component" value="Unassembled WGS sequence"/>
</dbReference>
<keyword evidence="2 4" id="KW-0808">Transferase</keyword>
<dbReference type="Pfam" id="PF01648">
    <property type="entry name" value="ACPS"/>
    <property type="match status" value="1"/>
</dbReference>
<accession>A0A7X5VJ67</accession>
<comment type="similarity">
    <text evidence="1">Belongs to the P-Pant transferase superfamily. Gsp/Sfp/HetI/AcpT family.</text>
</comment>
<evidence type="ECO:0000256" key="2">
    <source>
        <dbReference type="ARBA" id="ARBA00022679"/>
    </source>
</evidence>
<protein>
    <submittedName>
        <fullName evidence="4">4'-phosphopantetheinyl transferase</fullName>
        <ecNumber evidence="4">2.7.8.-</ecNumber>
    </submittedName>
</protein>
<dbReference type="RefSeq" id="WP_167215276.1">
    <property type="nucleotide sequence ID" value="NZ_JAASRO010000001.1"/>
</dbReference>
<dbReference type="GO" id="GO:0008897">
    <property type="term" value="F:holo-[acyl-carrier-protein] synthase activity"/>
    <property type="evidence" value="ECO:0007669"/>
    <property type="project" value="InterPro"/>
</dbReference>
<dbReference type="GO" id="GO:0005829">
    <property type="term" value="C:cytosol"/>
    <property type="evidence" value="ECO:0007669"/>
    <property type="project" value="TreeGrafter"/>
</dbReference>
<dbReference type="GO" id="GO:0019878">
    <property type="term" value="P:lysine biosynthetic process via aminoadipic acid"/>
    <property type="evidence" value="ECO:0007669"/>
    <property type="project" value="TreeGrafter"/>
</dbReference>
<dbReference type="InterPro" id="IPR008278">
    <property type="entry name" value="4-PPantetheinyl_Trfase_dom"/>
</dbReference>
<dbReference type="Gene3D" id="3.90.470.20">
    <property type="entry name" value="4'-phosphopantetheinyl transferase domain"/>
    <property type="match status" value="2"/>
</dbReference>
<evidence type="ECO:0000313" key="4">
    <source>
        <dbReference type="EMBL" id="NIK61103.1"/>
    </source>
</evidence>
<sequence>MVEVWWAGVGEARPEFERDLDRVERERLAAYVREVDQARFLLGVTIVRQVLAARFSLPAAKIMLDRTCSECGKPHGKVRAVGLPVELSVTHSGQLVGVAVADRPVGLDVERVDPELDVDGVARVALSADEVRALHGHSGIEKARAFTTYWTRREAVVKATGVGLRGKLRADVPAGIQVRELDVGDDHRAALAVVTAEPPAVRTLRFGSDLRR</sequence>